<proteinExistence type="inferred from homology"/>
<reference evidence="5 6" key="1">
    <citation type="submission" date="2023-12" db="EMBL/GenBank/DDBJ databases">
        <title>A high-quality genome assembly for Dillenia turbinata (Dilleniales).</title>
        <authorList>
            <person name="Chanderbali A."/>
        </authorList>
    </citation>
    <scope>NUCLEOTIDE SEQUENCE [LARGE SCALE GENOMIC DNA]</scope>
    <source>
        <strain evidence="5">LSX21</strain>
        <tissue evidence="5">Leaf</tissue>
    </source>
</reference>
<dbReference type="Proteomes" id="UP001370490">
    <property type="component" value="Unassembled WGS sequence"/>
</dbReference>
<name>A0AAN8YZJ7_9MAGN</name>
<evidence type="ECO:0000256" key="3">
    <source>
        <dbReference type="PROSITE-ProRule" id="PRU00982"/>
    </source>
</evidence>
<dbReference type="InterPro" id="IPR011333">
    <property type="entry name" value="SKP1/BTB/POZ_sf"/>
</dbReference>
<dbReference type="InterPro" id="IPR000210">
    <property type="entry name" value="BTB/POZ_dom"/>
</dbReference>
<dbReference type="PANTHER" id="PTHR32370">
    <property type="entry name" value="OS12G0117600 PROTEIN"/>
    <property type="match status" value="1"/>
</dbReference>
<dbReference type="InterPro" id="IPR027356">
    <property type="entry name" value="NPH3_dom"/>
</dbReference>
<evidence type="ECO:0000256" key="2">
    <source>
        <dbReference type="ARBA" id="ARBA00022786"/>
    </source>
</evidence>
<sequence>MGDFLEVDVNGEESFFLSKRVICSYSGRLSKLFGKAAKESRNLKVIFHDFPGGSEGFELMARFCYRNGTFEINPSNVSLLHCVAHFMEMDKSVGKTHNLLEQTEKSLDEIKYWTMSELLVALKQCQDLLPNASSSGIIKRLFDSLVGRLALTSEASPCPSTSSPDSSVVRFSCDSRSTESLKNSISQATWWFEDLVVLNPNLIEMVVKLMVSQKFDHATISRFLFFYQKSKCVCATTSHEKQKIIEIAINMLYLLDQSSISFKSLFGLLRIALNLNIGKSCRNRLENMMGLRMDQATLDNLLVPSPHGTNYLYDVNLILRFLKSFLLGGIHQAPLTRLQKVASLIDMYIAEVAPDPCLKPSKFVALIVALPDSARDSYDEIYRAMDMYLQVHGVLSAEEKMKVCCTLNYDKLSSEVCMHLAQNTKFPSKCAIQALTAQQSKLKSLLHETNQPDSPSDFKESDCKVKDEDSEQIVLYAGKLNVLSENEKLRAHLQGMQWRVMELEKVCKKMQTQMTKIMKSRSPSSARSLPRLFMPFF</sequence>
<dbReference type="EMBL" id="JBAMMX010000022">
    <property type="protein sequence ID" value="KAK6918916.1"/>
    <property type="molecule type" value="Genomic_DNA"/>
</dbReference>
<dbReference type="SMART" id="SM00225">
    <property type="entry name" value="BTB"/>
    <property type="match status" value="1"/>
</dbReference>
<keyword evidence="2" id="KW-0833">Ubl conjugation pathway</keyword>
<dbReference type="Gene3D" id="3.30.710.10">
    <property type="entry name" value="Potassium Channel Kv1.1, Chain A"/>
    <property type="match status" value="1"/>
</dbReference>
<feature type="domain" description="NPH3" evidence="4">
    <location>
        <begin position="189"/>
        <end position="441"/>
    </location>
</feature>
<comment type="pathway">
    <text evidence="1">Protein modification; protein ubiquitination.</text>
</comment>
<dbReference type="InterPro" id="IPR043454">
    <property type="entry name" value="NPH3/RPT2-like"/>
</dbReference>
<accession>A0AAN8YZJ7</accession>
<evidence type="ECO:0000256" key="1">
    <source>
        <dbReference type="ARBA" id="ARBA00004906"/>
    </source>
</evidence>
<gene>
    <name evidence="5" type="ORF">RJ641_017338</name>
</gene>
<dbReference type="PROSITE" id="PS51649">
    <property type="entry name" value="NPH3"/>
    <property type="match status" value="1"/>
</dbReference>
<comment type="caution">
    <text evidence="5">The sequence shown here is derived from an EMBL/GenBank/DDBJ whole genome shotgun (WGS) entry which is preliminary data.</text>
</comment>
<comment type="similarity">
    <text evidence="3">Belongs to the NPH3 family.</text>
</comment>
<evidence type="ECO:0000259" key="4">
    <source>
        <dbReference type="PROSITE" id="PS51649"/>
    </source>
</evidence>
<organism evidence="5 6">
    <name type="scientific">Dillenia turbinata</name>
    <dbReference type="NCBI Taxonomy" id="194707"/>
    <lineage>
        <taxon>Eukaryota</taxon>
        <taxon>Viridiplantae</taxon>
        <taxon>Streptophyta</taxon>
        <taxon>Embryophyta</taxon>
        <taxon>Tracheophyta</taxon>
        <taxon>Spermatophyta</taxon>
        <taxon>Magnoliopsida</taxon>
        <taxon>eudicotyledons</taxon>
        <taxon>Gunneridae</taxon>
        <taxon>Pentapetalae</taxon>
        <taxon>Dilleniales</taxon>
        <taxon>Dilleniaceae</taxon>
        <taxon>Dillenia</taxon>
    </lineage>
</organism>
<evidence type="ECO:0000313" key="5">
    <source>
        <dbReference type="EMBL" id="KAK6918916.1"/>
    </source>
</evidence>
<dbReference type="AlphaFoldDB" id="A0AAN8YZJ7"/>
<evidence type="ECO:0000313" key="6">
    <source>
        <dbReference type="Proteomes" id="UP001370490"/>
    </source>
</evidence>
<protein>
    <submittedName>
        <fullName evidence="5">NPH3 domain</fullName>
    </submittedName>
</protein>
<dbReference type="SUPFAM" id="SSF54695">
    <property type="entry name" value="POZ domain"/>
    <property type="match status" value="1"/>
</dbReference>
<dbReference type="Pfam" id="PF03000">
    <property type="entry name" value="NPH3"/>
    <property type="match status" value="1"/>
</dbReference>
<keyword evidence="6" id="KW-1185">Reference proteome</keyword>